<accession>A0AAD9JXC7</accession>
<name>A0AAD9JXC7_9ANNE</name>
<dbReference type="AlphaFoldDB" id="A0AAD9JXC7"/>
<keyword evidence="2" id="KW-1185">Reference proteome</keyword>
<organism evidence="1 2">
    <name type="scientific">Paralvinella palmiformis</name>
    <dbReference type="NCBI Taxonomy" id="53620"/>
    <lineage>
        <taxon>Eukaryota</taxon>
        <taxon>Metazoa</taxon>
        <taxon>Spiralia</taxon>
        <taxon>Lophotrochozoa</taxon>
        <taxon>Annelida</taxon>
        <taxon>Polychaeta</taxon>
        <taxon>Sedentaria</taxon>
        <taxon>Canalipalpata</taxon>
        <taxon>Terebellida</taxon>
        <taxon>Terebelliformia</taxon>
        <taxon>Alvinellidae</taxon>
        <taxon>Paralvinella</taxon>
    </lineage>
</organism>
<comment type="caution">
    <text evidence="1">The sequence shown here is derived from an EMBL/GenBank/DDBJ whole genome shotgun (WGS) entry which is preliminary data.</text>
</comment>
<sequence length="47" mass="5645">MLSDKVWKNTIVTKRLDDRSYEISSEDGNIYRRNRAHLKESNEFESI</sequence>
<evidence type="ECO:0000313" key="1">
    <source>
        <dbReference type="EMBL" id="KAK2161097.1"/>
    </source>
</evidence>
<gene>
    <name evidence="1" type="ORF">LSH36_121g04029</name>
</gene>
<reference evidence="1" key="1">
    <citation type="journal article" date="2023" name="Mol. Biol. Evol.">
        <title>Third-Generation Sequencing Reveals the Adaptive Role of the Epigenome in Three Deep-Sea Polychaetes.</title>
        <authorList>
            <person name="Perez M."/>
            <person name="Aroh O."/>
            <person name="Sun Y."/>
            <person name="Lan Y."/>
            <person name="Juniper S.K."/>
            <person name="Young C.R."/>
            <person name="Angers B."/>
            <person name="Qian P.Y."/>
        </authorList>
    </citation>
    <scope>NUCLEOTIDE SEQUENCE</scope>
    <source>
        <strain evidence="1">P08H-3</strain>
    </source>
</reference>
<proteinExistence type="predicted"/>
<evidence type="ECO:0000313" key="2">
    <source>
        <dbReference type="Proteomes" id="UP001208570"/>
    </source>
</evidence>
<dbReference type="Proteomes" id="UP001208570">
    <property type="component" value="Unassembled WGS sequence"/>
</dbReference>
<dbReference type="EMBL" id="JAODUP010000121">
    <property type="protein sequence ID" value="KAK2161097.1"/>
    <property type="molecule type" value="Genomic_DNA"/>
</dbReference>
<protein>
    <submittedName>
        <fullName evidence="1">Uncharacterized protein</fullName>
    </submittedName>
</protein>